<feature type="domain" description="Major facilitator superfamily (MFS) profile" evidence="9">
    <location>
        <begin position="18"/>
        <end position="396"/>
    </location>
</feature>
<accession>A0A1I5CWS0</accession>
<evidence type="ECO:0000256" key="2">
    <source>
        <dbReference type="ARBA" id="ARBA00008335"/>
    </source>
</evidence>
<dbReference type="AlphaFoldDB" id="A0A1I5CWS0"/>
<protein>
    <submittedName>
        <fullName evidence="10">Predicted arabinose efflux permease, MFS family</fullName>
    </submittedName>
</protein>
<dbReference type="PANTHER" id="PTHR43271">
    <property type="entry name" value="BLL2771 PROTEIN"/>
    <property type="match status" value="1"/>
</dbReference>
<feature type="transmembrane region" description="Helical" evidence="8">
    <location>
        <begin position="344"/>
        <end position="364"/>
    </location>
</feature>
<dbReference type="InterPro" id="IPR011701">
    <property type="entry name" value="MFS"/>
</dbReference>
<dbReference type="OrthoDB" id="9814303at2"/>
<dbReference type="CDD" id="cd17324">
    <property type="entry name" value="MFS_NepI_like"/>
    <property type="match status" value="1"/>
</dbReference>
<feature type="transmembrane region" description="Helical" evidence="8">
    <location>
        <begin position="220"/>
        <end position="241"/>
    </location>
</feature>
<feature type="transmembrane region" description="Helical" evidence="8">
    <location>
        <begin position="20"/>
        <end position="40"/>
    </location>
</feature>
<dbReference type="SUPFAM" id="SSF103473">
    <property type="entry name" value="MFS general substrate transporter"/>
    <property type="match status" value="1"/>
</dbReference>
<evidence type="ECO:0000256" key="6">
    <source>
        <dbReference type="ARBA" id="ARBA00022989"/>
    </source>
</evidence>
<evidence type="ECO:0000256" key="7">
    <source>
        <dbReference type="ARBA" id="ARBA00023136"/>
    </source>
</evidence>
<dbReference type="Gene3D" id="1.20.1250.20">
    <property type="entry name" value="MFS general substrate transporter like domains"/>
    <property type="match status" value="1"/>
</dbReference>
<keyword evidence="6 8" id="KW-1133">Transmembrane helix</keyword>
<dbReference type="InterPro" id="IPR020846">
    <property type="entry name" value="MFS_dom"/>
</dbReference>
<dbReference type="InterPro" id="IPR005829">
    <property type="entry name" value="Sugar_transporter_CS"/>
</dbReference>
<keyword evidence="7 8" id="KW-0472">Membrane</keyword>
<proteinExistence type="inferred from homology"/>
<feature type="transmembrane region" description="Helical" evidence="8">
    <location>
        <begin position="143"/>
        <end position="161"/>
    </location>
</feature>
<keyword evidence="4" id="KW-1003">Cell membrane</keyword>
<name>A0A1I5CWS0_9NEIS</name>
<feature type="transmembrane region" description="Helical" evidence="8">
    <location>
        <begin position="261"/>
        <end position="279"/>
    </location>
</feature>
<dbReference type="PROSITE" id="PS00216">
    <property type="entry name" value="SUGAR_TRANSPORT_1"/>
    <property type="match status" value="1"/>
</dbReference>
<dbReference type="InterPro" id="IPR036259">
    <property type="entry name" value="MFS_trans_sf"/>
</dbReference>
<evidence type="ECO:0000256" key="1">
    <source>
        <dbReference type="ARBA" id="ARBA00004651"/>
    </source>
</evidence>
<dbReference type="EMBL" id="FOVE01000021">
    <property type="protein sequence ID" value="SFN91378.1"/>
    <property type="molecule type" value="Genomic_DNA"/>
</dbReference>
<feature type="transmembrane region" description="Helical" evidence="8">
    <location>
        <begin position="84"/>
        <end position="107"/>
    </location>
</feature>
<organism evidence="10 11">
    <name type="scientific">Formivibrio citricus</name>
    <dbReference type="NCBI Taxonomy" id="83765"/>
    <lineage>
        <taxon>Bacteria</taxon>
        <taxon>Pseudomonadati</taxon>
        <taxon>Pseudomonadota</taxon>
        <taxon>Betaproteobacteria</taxon>
        <taxon>Neisseriales</taxon>
        <taxon>Chitinibacteraceae</taxon>
        <taxon>Formivibrio</taxon>
    </lineage>
</organism>
<evidence type="ECO:0000256" key="5">
    <source>
        <dbReference type="ARBA" id="ARBA00022692"/>
    </source>
</evidence>
<dbReference type="PANTHER" id="PTHR43271:SF2">
    <property type="entry name" value="BLL2771 PROTEIN"/>
    <property type="match status" value="1"/>
</dbReference>
<feature type="transmembrane region" description="Helical" evidence="8">
    <location>
        <begin position="286"/>
        <end position="304"/>
    </location>
</feature>
<feature type="transmembrane region" description="Helical" evidence="8">
    <location>
        <begin position="310"/>
        <end position="332"/>
    </location>
</feature>
<dbReference type="Pfam" id="PF07690">
    <property type="entry name" value="MFS_1"/>
    <property type="match status" value="1"/>
</dbReference>
<feature type="transmembrane region" description="Helical" evidence="8">
    <location>
        <begin position="173"/>
        <end position="192"/>
    </location>
</feature>
<dbReference type="Proteomes" id="UP000242869">
    <property type="component" value="Unassembled WGS sequence"/>
</dbReference>
<gene>
    <name evidence="10" type="ORF">SAMN05660284_02517</name>
</gene>
<comment type="similarity">
    <text evidence="2">Belongs to the major facilitator superfamily.</text>
</comment>
<keyword evidence="5 8" id="KW-0812">Transmembrane</keyword>
<keyword evidence="3" id="KW-0813">Transport</keyword>
<feature type="transmembrane region" description="Helical" evidence="8">
    <location>
        <begin position="52"/>
        <end position="72"/>
    </location>
</feature>
<dbReference type="PROSITE" id="PS50850">
    <property type="entry name" value="MFS"/>
    <property type="match status" value="1"/>
</dbReference>
<evidence type="ECO:0000256" key="3">
    <source>
        <dbReference type="ARBA" id="ARBA00022448"/>
    </source>
</evidence>
<reference evidence="11" key="1">
    <citation type="submission" date="2016-10" db="EMBL/GenBank/DDBJ databases">
        <authorList>
            <person name="Varghese N."/>
            <person name="Submissions S."/>
        </authorList>
    </citation>
    <scope>NUCLEOTIDE SEQUENCE [LARGE SCALE GENOMIC DNA]</scope>
    <source>
        <strain evidence="11">DSM 6150</strain>
    </source>
</reference>
<keyword evidence="11" id="KW-1185">Reference proteome</keyword>
<comment type="subcellular location">
    <subcellularLocation>
        <location evidence="1">Cell membrane</location>
        <topology evidence="1">Multi-pass membrane protein</topology>
    </subcellularLocation>
</comment>
<evidence type="ECO:0000313" key="11">
    <source>
        <dbReference type="Proteomes" id="UP000242869"/>
    </source>
</evidence>
<dbReference type="GO" id="GO:0022857">
    <property type="term" value="F:transmembrane transporter activity"/>
    <property type="evidence" value="ECO:0007669"/>
    <property type="project" value="InterPro"/>
</dbReference>
<feature type="transmembrane region" description="Helical" evidence="8">
    <location>
        <begin position="370"/>
        <end position="392"/>
    </location>
</feature>
<sequence length="403" mass="43009">MPDLPPNSPQPETRKQASKFITWLIGFFAFLNVYSMQSVLPLVMRDFNASPVQAGFMVGATVLAVAIASPFMGILSDAVGRKKVLCFSLFALTVPTCLIPATSGFAAIIGLRFLQGLAIPGMVVAILAYISEEFERESIARMTTAYVGGTVIGGFCGRFMTGHISEFFGWRPAFIVLAALTLAGALLVLWLLPPSRHFVANRNVRSALHILRSHLRRPRLLAACAVGFCVLFSLVGTFTYINLHLAGAPFNFSASALANVFMVYLVGGVMTPFSGRVILRFGFRNTMIIALAVSALGLFCTLAPQVAVIIAGLTVCASGVFICQSTSLSLIASNVVEGRSLATGLYYMSYYAGGAAGSWIVGIAYESGGWGRSVLSIFLVQMLAATIAWIGYRNPPSASLARP</sequence>
<dbReference type="RefSeq" id="WP_091197235.1">
    <property type="nucleotide sequence ID" value="NZ_FOVE01000021.1"/>
</dbReference>
<feature type="transmembrane region" description="Helical" evidence="8">
    <location>
        <begin position="113"/>
        <end position="131"/>
    </location>
</feature>
<evidence type="ECO:0000256" key="4">
    <source>
        <dbReference type="ARBA" id="ARBA00022475"/>
    </source>
</evidence>
<evidence type="ECO:0000259" key="9">
    <source>
        <dbReference type="PROSITE" id="PS50850"/>
    </source>
</evidence>
<evidence type="ECO:0000256" key="8">
    <source>
        <dbReference type="SAM" id="Phobius"/>
    </source>
</evidence>
<dbReference type="GO" id="GO:0005886">
    <property type="term" value="C:plasma membrane"/>
    <property type="evidence" value="ECO:0007669"/>
    <property type="project" value="UniProtKB-SubCell"/>
</dbReference>
<evidence type="ECO:0000313" key="10">
    <source>
        <dbReference type="EMBL" id="SFN91378.1"/>
    </source>
</evidence>
<dbReference type="STRING" id="83765.SAMN05660284_02517"/>